<dbReference type="InterPro" id="IPR013167">
    <property type="entry name" value="COG4_M"/>
</dbReference>
<evidence type="ECO:0000256" key="6">
    <source>
        <dbReference type="ARBA" id="ARBA00023034"/>
    </source>
</evidence>
<dbReference type="PANTHER" id="PTHR24016">
    <property type="entry name" value="CONSERVED OLIGOMERIC GOLGI COMPLEX SUBUNIT 4"/>
    <property type="match status" value="1"/>
</dbReference>
<accession>A0A2X0LDI3</accession>
<evidence type="ECO:0000256" key="7">
    <source>
        <dbReference type="ARBA" id="ARBA00023136"/>
    </source>
</evidence>
<proteinExistence type="inferred from homology"/>
<dbReference type="OrthoDB" id="47059at2759"/>
<evidence type="ECO:0000256" key="5">
    <source>
        <dbReference type="ARBA" id="ARBA00022927"/>
    </source>
</evidence>
<feature type="compositionally biased region" description="Polar residues" evidence="9">
    <location>
        <begin position="372"/>
        <end position="394"/>
    </location>
</feature>
<dbReference type="Gene3D" id="1.10.287.1060">
    <property type="entry name" value="ESAT-6-like"/>
    <property type="match status" value="1"/>
</dbReference>
<feature type="region of interest" description="Disordered" evidence="9">
    <location>
        <begin position="433"/>
        <end position="471"/>
    </location>
</feature>
<comment type="similarity">
    <text evidence="2">Belongs to the COG4 family.</text>
</comment>
<dbReference type="AlphaFoldDB" id="A0A2X0LDI3"/>
<protein>
    <recommendedName>
        <fullName evidence="3">Conserved oligomeric Golgi complex subunit 4</fullName>
    </recommendedName>
    <alternativeName>
        <fullName evidence="8">Component of oligomeric Golgi complex 4</fullName>
    </alternativeName>
</protein>
<keyword evidence="7" id="KW-0472">Membrane</keyword>
<organism evidence="11 12">
    <name type="scientific">Microbotryum saponariae</name>
    <dbReference type="NCBI Taxonomy" id="289078"/>
    <lineage>
        <taxon>Eukaryota</taxon>
        <taxon>Fungi</taxon>
        <taxon>Dikarya</taxon>
        <taxon>Basidiomycota</taxon>
        <taxon>Pucciniomycotina</taxon>
        <taxon>Microbotryomycetes</taxon>
        <taxon>Microbotryales</taxon>
        <taxon>Microbotryaceae</taxon>
        <taxon>Microbotryum</taxon>
    </lineage>
</organism>
<evidence type="ECO:0000259" key="10">
    <source>
        <dbReference type="SMART" id="SM00762"/>
    </source>
</evidence>
<gene>
    <name evidence="11" type="ORF">BZ3500_MVSOF-1268-A1-R1_CHR3-1G05834</name>
</gene>
<dbReference type="GO" id="GO:0000139">
    <property type="term" value="C:Golgi membrane"/>
    <property type="evidence" value="ECO:0007669"/>
    <property type="project" value="UniProtKB-SubCell"/>
</dbReference>
<dbReference type="Pfam" id="PF20663">
    <property type="entry name" value="COG4_N"/>
    <property type="match status" value="1"/>
</dbReference>
<evidence type="ECO:0000313" key="12">
    <source>
        <dbReference type="Proteomes" id="UP000249723"/>
    </source>
</evidence>
<comment type="subcellular location">
    <subcellularLocation>
        <location evidence="1">Golgi apparatus membrane</location>
        <topology evidence="1">Peripheral membrane protein</topology>
    </subcellularLocation>
</comment>
<dbReference type="Pfam" id="PF20662">
    <property type="entry name" value="COG4_C"/>
    <property type="match status" value="1"/>
</dbReference>
<feature type="compositionally biased region" description="Polar residues" evidence="9">
    <location>
        <begin position="446"/>
        <end position="458"/>
    </location>
</feature>
<evidence type="ECO:0000256" key="8">
    <source>
        <dbReference type="ARBA" id="ARBA00031340"/>
    </source>
</evidence>
<evidence type="ECO:0000256" key="3">
    <source>
        <dbReference type="ARBA" id="ARBA00020975"/>
    </source>
</evidence>
<feature type="region of interest" description="Disordered" evidence="9">
    <location>
        <begin position="352"/>
        <end position="399"/>
    </location>
</feature>
<feature type="domain" description="COG4 transport protein middle alpha-helical bundle" evidence="10">
    <location>
        <begin position="196"/>
        <end position="574"/>
    </location>
</feature>
<evidence type="ECO:0000313" key="11">
    <source>
        <dbReference type="EMBL" id="SCZ99139.1"/>
    </source>
</evidence>
<dbReference type="Proteomes" id="UP000249723">
    <property type="component" value="Unassembled WGS sequence"/>
</dbReference>
<evidence type="ECO:0000256" key="9">
    <source>
        <dbReference type="SAM" id="MobiDB-lite"/>
    </source>
</evidence>
<dbReference type="Pfam" id="PF08318">
    <property type="entry name" value="COG4_m"/>
    <property type="match status" value="1"/>
</dbReference>
<dbReference type="SMART" id="SM00762">
    <property type="entry name" value="Cog4"/>
    <property type="match status" value="1"/>
</dbReference>
<dbReference type="PANTHER" id="PTHR24016:SF0">
    <property type="entry name" value="CONSERVED OLIGOMERIC GOLGI COMPLEX SUBUNIT 4"/>
    <property type="match status" value="1"/>
</dbReference>
<dbReference type="EMBL" id="FMWP01000096">
    <property type="protein sequence ID" value="SCZ99139.1"/>
    <property type="molecule type" value="Genomic_DNA"/>
</dbReference>
<dbReference type="InterPro" id="IPR048684">
    <property type="entry name" value="COG4_C"/>
</dbReference>
<dbReference type="InterPro" id="IPR048680">
    <property type="entry name" value="COG4_N"/>
</dbReference>
<keyword evidence="4" id="KW-0813">Transport</keyword>
<keyword evidence="12" id="KW-1185">Reference proteome</keyword>
<reference evidence="12" key="1">
    <citation type="submission" date="2016-10" db="EMBL/GenBank/DDBJ databases">
        <authorList>
            <person name="Jeantristanb JTB J.-T."/>
            <person name="Ricardo R."/>
        </authorList>
    </citation>
    <scope>NUCLEOTIDE SEQUENCE [LARGE SCALE GENOMIC DNA]</scope>
</reference>
<dbReference type="InterPro" id="IPR048682">
    <property type="entry name" value="COG4"/>
</dbReference>
<keyword evidence="6" id="KW-0333">Golgi apparatus</keyword>
<keyword evidence="5" id="KW-0653">Protein transport</keyword>
<evidence type="ECO:0000256" key="1">
    <source>
        <dbReference type="ARBA" id="ARBA00004395"/>
    </source>
</evidence>
<dbReference type="STRING" id="289078.A0A2X0LDI3"/>
<dbReference type="Gene3D" id="1.20.58.1970">
    <property type="match status" value="1"/>
</dbReference>
<sequence length="854" mass="94707">MSPSPETAVPLELDVSTLTSRNLIEQHLAELTRHESSLDDQLLQLISAKQPLQAQLDRLGSLKEVVHGIQGEASHLCRQVAQVATTAERVGGKVRVLDQEQVRSSNPPVPDTPDLTPTCDRSFQSRVKEAIEYVQAVQDLKTSIAALDTAIEKNDWEAATRFMQRASAIDPKIVASGFAEAVVPTSDLPQTPPATLSTLRASLLKTFLESFQTAAVAGDTNNINRFFKLFPMIGEEDKGLIAYAEWVAGIVRDKAGQATGKSQHTATSSTGSSPTHFSTVLTNLFESIALIISQHQPVVEKYYGPGKMVHVASNLLTQADQLGLKTLMAWEEERRVRKKLVQVRESRFYGLSTNPTLSGSAGGPLNLRRSAMTPSLTRPGSPTMGGSSTPQPQLQMEDGGVDPREIDALLTETSLMSGRWQLLRRFLYGRLTDDDDETQPEPPSATQPKITATSTNPCATTDDDSASPDTPPTLAMIEESELGQMLSEKLRAVYQPLSIWYLRSSIEKAQQMDELDLNSSPYLSSSLDDTFYILKKTLYRLLSTNHIETVVGMAKEIRTIVDRDVGEVWKYKMDGAFKEVNSSSSAMAVGNVIVGGVHVNVPGGRAREEEKERKEAAARSMFITYLNNLDTASEYTLRMIDEMLAGEALQSSFFVEAELERAKVAFLGVRSLEERFKSILRSGLDTLFNQLSRLRLRPLLADVYKDISYVLNEDTFAEAEYRDDVRKRFVKGWEALLAGYRVSPEQSMTPANYNLFFAHSISVLVRPWESLMRSLNFTELGALKFDKDLRSIQSYLSNQAPFSSAMMRESFSRLNQIAMVLTMESEEEADEVLSAIGNRLTKGEVRSVWGLKIQ</sequence>
<evidence type="ECO:0000256" key="2">
    <source>
        <dbReference type="ARBA" id="ARBA00009215"/>
    </source>
</evidence>
<name>A0A2X0LDI3_9BASI</name>
<dbReference type="GO" id="GO:0015031">
    <property type="term" value="P:protein transport"/>
    <property type="evidence" value="ECO:0007669"/>
    <property type="project" value="UniProtKB-KW"/>
</dbReference>
<evidence type="ECO:0000256" key="4">
    <source>
        <dbReference type="ARBA" id="ARBA00022448"/>
    </source>
</evidence>